<sequence length="240" mass="28113">MVYYLSLVDSMLETRMLKELVPDYAAKYTDDYWDFCYTEDFYEAMARLQEVRKHDILVWDTTVRGAGNKLLSLRKDNPTAFLFLFASSRTNPMLYVRAGIAPDALLLKPFDIVALDKVLEESFDLIRDRLSKSRGQLISVYTGHAQKYLQLDLIDFLEARDKKVFVRIKNQEYGLYETLDDLEKKLPDHFRRCHRSFIVNMLHADSIIISENVIIMKNGDVVPVSRTYKKEIKEYGIENE</sequence>
<dbReference type="PANTHER" id="PTHR37299:SF4">
    <property type="entry name" value="TRANSCRIPTIONAL REGULATOR"/>
    <property type="match status" value="1"/>
</dbReference>
<dbReference type="GO" id="GO:0003677">
    <property type="term" value="F:DNA binding"/>
    <property type="evidence" value="ECO:0007669"/>
    <property type="project" value="UniProtKB-KW"/>
</dbReference>
<dbReference type="Proteomes" id="UP000182584">
    <property type="component" value="Unassembled WGS sequence"/>
</dbReference>
<dbReference type="Gene3D" id="2.20.25.10">
    <property type="match status" value="1"/>
</dbReference>
<evidence type="ECO:0000259" key="1">
    <source>
        <dbReference type="PROSITE" id="PS50930"/>
    </source>
</evidence>
<feature type="domain" description="HTH LytTR-type" evidence="1">
    <location>
        <begin position="138"/>
        <end position="238"/>
    </location>
</feature>
<evidence type="ECO:0000313" key="3">
    <source>
        <dbReference type="Proteomes" id="UP000182584"/>
    </source>
</evidence>
<keyword evidence="2" id="KW-0238">DNA-binding</keyword>
<evidence type="ECO:0000313" key="2">
    <source>
        <dbReference type="EMBL" id="SER08748.1"/>
    </source>
</evidence>
<accession>A0A1H9LBP8</accession>
<dbReference type="PANTHER" id="PTHR37299">
    <property type="entry name" value="TRANSCRIPTIONAL REGULATOR-RELATED"/>
    <property type="match status" value="1"/>
</dbReference>
<protein>
    <submittedName>
        <fullName evidence="2">LytTr DNA-binding domain-containing protein</fullName>
    </submittedName>
</protein>
<reference evidence="2 3" key="1">
    <citation type="submission" date="2016-10" db="EMBL/GenBank/DDBJ databases">
        <authorList>
            <person name="de Groot N.N."/>
        </authorList>
    </citation>
    <scope>NUCLEOTIDE SEQUENCE [LARGE SCALE GENOMIC DNA]</scope>
    <source>
        <strain evidence="2 3">AR40</strain>
    </source>
</reference>
<dbReference type="PROSITE" id="PS50930">
    <property type="entry name" value="HTH_LYTTR"/>
    <property type="match status" value="1"/>
</dbReference>
<dbReference type="RefSeq" id="WP_027204931.1">
    <property type="nucleotide sequence ID" value="NZ_CP065800.1"/>
</dbReference>
<dbReference type="EMBL" id="FOGJ01000002">
    <property type="protein sequence ID" value="SER08748.1"/>
    <property type="molecule type" value="Genomic_DNA"/>
</dbReference>
<dbReference type="AlphaFoldDB" id="A0A1H9LBP8"/>
<name>A0A1H9LBP8_BUTFI</name>
<gene>
    <name evidence="2" type="ORF">SAMN04487884_10213</name>
</gene>
<dbReference type="Gene3D" id="2.40.50.40">
    <property type="match status" value="1"/>
</dbReference>
<dbReference type="SMART" id="SM00850">
    <property type="entry name" value="LytTR"/>
    <property type="match status" value="1"/>
</dbReference>
<organism evidence="2 3">
    <name type="scientific">Butyrivibrio fibrisolvens</name>
    <dbReference type="NCBI Taxonomy" id="831"/>
    <lineage>
        <taxon>Bacteria</taxon>
        <taxon>Bacillati</taxon>
        <taxon>Bacillota</taxon>
        <taxon>Clostridia</taxon>
        <taxon>Lachnospirales</taxon>
        <taxon>Lachnospiraceae</taxon>
        <taxon>Butyrivibrio</taxon>
    </lineage>
</organism>
<proteinExistence type="predicted"/>
<dbReference type="Pfam" id="PF04397">
    <property type="entry name" value="LytTR"/>
    <property type="match status" value="1"/>
</dbReference>
<dbReference type="GO" id="GO:0000156">
    <property type="term" value="F:phosphorelay response regulator activity"/>
    <property type="evidence" value="ECO:0007669"/>
    <property type="project" value="InterPro"/>
</dbReference>
<dbReference type="InterPro" id="IPR007492">
    <property type="entry name" value="LytTR_DNA-bd_dom"/>
</dbReference>
<dbReference type="OrthoDB" id="9809318at2"/>
<dbReference type="InterPro" id="IPR046947">
    <property type="entry name" value="LytR-like"/>
</dbReference>
<dbReference type="eggNOG" id="COG3279">
    <property type="taxonomic scope" value="Bacteria"/>
</dbReference>